<dbReference type="GO" id="GO:0046982">
    <property type="term" value="F:protein heterodimerization activity"/>
    <property type="evidence" value="ECO:0007669"/>
    <property type="project" value="InterPro"/>
</dbReference>
<feature type="compositionally biased region" description="Polar residues" evidence="3">
    <location>
        <begin position="188"/>
        <end position="205"/>
    </location>
</feature>
<keyword evidence="2" id="KW-0539">Nucleus</keyword>
<dbReference type="PANTHER" id="PTHR10252">
    <property type="entry name" value="HISTONE-LIKE TRANSCRIPTION FACTOR CCAAT-RELATED"/>
    <property type="match status" value="1"/>
</dbReference>
<feature type="compositionally biased region" description="Low complexity" evidence="3">
    <location>
        <begin position="210"/>
        <end position="226"/>
    </location>
</feature>
<dbReference type="Pfam" id="PF00808">
    <property type="entry name" value="CBFD_NFYB_HMF"/>
    <property type="match status" value="1"/>
</dbReference>
<dbReference type="AlphaFoldDB" id="A0AAV9IR32"/>
<dbReference type="InterPro" id="IPR050568">
    <property type="entry name" value="Transcr_DNA_Rep_Reg"/>
</dbReference>
<accession>A0AAV9IR32</accession>
<evidence type="ECO:0000259" key="4">
    <source>
        <dbReference type="Pfam" id="PF00808"/>
    </source>
</evidence>
<sequence length="237" mass="24640">MASKKGEPRIPPGRVKRLLQTGNDVGHVAASVPVLLGHAVEWFTGDLARAAAAAAAKEGGDSPVITRAHLKRVVEGEERLEFLRQLYRDVSEESRRDGGNLGAAAATGDAPSRRSRRRRRAVADEDEEAVSRSKRRRPTAGGAKSRRNASKKSGKGGEAAAVSAAQHATPEGEQTADEVGDARRNVLGASSPTSATVAPETTTAACTGVPAAAPPDAIATSANAAPVNLPRLEDDYD</sequence>
<protein>
    <recommendedName>
        <fullName evidence="4">Transcription factor CBF/NF-Y/archaeal histone domain-containing protein</fullName>
    </recommendedName>
</protein>
<evidence type="ECO:0000313" key="5">
    <source>
        <dbReference type="EMBL" id="KAK4534604.1"/>
    </source>
</evidence>
<keyword evidence="6" id="KW-1185">Reference proteome</keyword>
<reference evidence="5 6" key="1">
    <citation type="submission" date="2022-07" db="EMBL/GenBank/DDBJ databases">
        <title>Genome-wide signatures of adaptation to extreme environments.</title>
        <authorList>
            <person name="Cho C.H."/>
            <person name="Yoon H.S."/>
        </authorList>
    </citation>
    <scope>NUCLEOTIDE SEQUENCE [LARGE SCALE GENOMIC DNA]</scope>
    <source>
        <strain evidence="5 6">DBV 063 E5</strain>
    </source>
</reference>
<evidence type="ECO:0000256" key="2">
    <source>
        <dbReference type="ARBA" id="ARBA00023242"/>
    </source>
</evidence>
<dbReference type="GO" id="GO:0001046">
    <property type="term" value="F:core promoter sequence-specific DNA binding"/>
    <property type="evidence" value="ECO:0007669"/>
    <property type="project" value="TreeGrafter"/>
</dbReference>
<feature type="compositionally biased region" description="Basic residues" evidence="3">
    <location>
        <begin position="132"/>
        <end position="154"/>
    </location>
</feature>
<dbReference type="InterPro" id="IPR009072">
    <property type="entry name" value="Histone-fold"/>
</dbReference>
<dbReference type="PANTHER" id="PTHR10252:SF5">
    <property type="entry name" value="DR1-ASSOCIATED COREPRESSOR"/>
    <property type="match status" value="1"/>
</dbReference>
<dbReference type="Proteomes" id="UP001301350">
    <property type="component" value="Unassembled WGS sequence"/>
</dbReference>
<proteinExistence type="predicted"/>
<evidence type="ECO:0000256" key="3">
    <source>
        <dbReference type="SAM" id="MobiDB-lite"/>
    </source>
</evidence>
<feature type="domain" description="Transcription factor CBF/NF-Y/archaeal histone" evidence="4">
    <location>
        <begin position="9"/>
        <end position="71"/>
    </location>
</feature>
<feature type="region of interest" description="Disordered" evidence="3">
    <location>
        <begin position="92"/>
        <end position="237"/>
    </location>
</feature>
<dbReference type="SUPFAM" id="SSF47113">
    <property type="entry name" value="Histone-fold"/>
    <property type="match status" value="1"/>
</dbReference>
<evidence type="ECO:0000313" key="6">
    <source>
        <dbReference type="Proteomes" id="UP001301350"/>
    </source>
</evidence>
<dbReference type="InterPro" id="IPR003958">
    <property type="entry name" value="CBFA_NFYB_domain"/>
</dbReference>
<dbReference type="GO" id="GO:0016251">
    <property type="term" value="F:RNA polymerase II general transcription initiation factor activity"/>
    <property type="evidence" value="ECO:0007669"/>
    <property type="project" value="TreeGrafter"/>
</dbReference>
<dbReference type="Gene3D" id="1.10.20.10">
    <property type="entry name" value="Histone, subunit A"/>
    <property type="match status" value="1"/>
</dbReference>
<dbReference type="GO" id="GO:0017054">
    <property type="term" value="C:negative cofactor 2 complex"/>
    <property type="evidence" value="ECO:0007669"/>
    <property type="project" value="TreeGrafter"/>
</dbReference>
<dbReference type="EMBL" id="JANCYW010000002">
    <property type="protein sequence ID" value="KAK4534604.1"/>
    <property type="molecule type" value="Genomic_DNA"/>
</dbReference>
<evidence type="ECO:0000256" key="1">
    <source>
        <dbReference type="ARBA" id="ARBA00004123"/>
    </source>
</evidence>
<comment type="subcellular location">
    <subcellularLocation>
        <location evidence="1">Nucleus</location>
    </subcellularLocation>
</comment>
<comment type="caution">
    <text evidence="5">The sequence shown here is derived from an EMBL/GenBank/DDBJ whole genome shotgun (WGS) entry which is preliminary data.</text>
</comment>
<organism evidence="5 6">
    <name type="scientific">Cyanidium caldarium</name>
    <name type="common">Red alga</name>
    <dbReference type="NCBI Taxonomy" id="2771"/>
    <lineage>
        <taxon>Eukaryota</taxon>
        <taxon>Rhodophyta</taxon>
        <taxon>Bangiophyceae</taxon>
        <taxon>Cyanidiales</taxon>
        <taxon>Cyanidiaceae</taxon>
        <taxon>Cyanidium</taxon>
    </lineage>
</organism>
<name>A0AAV9IR32_CYACA</name>
<gene>
    <name evidence="5" type="ORF">CDCA_CDCA02G0629</name>
</gene>